<dbReference type="AlphaFoldDB" id="A0AAD4HU50"/>
<dbReference type="GeneID" id="64665189"/>
<keyword evidence="2" id="KW-1185">Reference proteome</keyword>
<dbReference type="RefSeq" id="XP_041234167.1">
    <property type="nucleotide sequence ID" value="XM_041370891.1"/>
</dbReference>
<dbReference type="EMBL" id="JABBWK010000001">
    <property type="protein sequence ID" value="KAG1908592.1"/>
    <property type="molecule type" value="Genomic_DNA"/>
</dbReference>
<dbReference type="Proteomes" id="UP001195769">
    <property type="component" value="Unassembled WGS sequence"/>
</dbReference>
<accession>A0AAD4HU50</accession>
<proteinExistence type="predicted"/>
<name>A0AAD4HU50_9AGAM</name>
<reference evidence="1" key="1">
    <citation type="journal article" date="2020" name="New Phytol.">
        <title>Comparative genomics reveals dynamic genome evolution in host specialist ectomycorrhizal fungi.</title>
        <authorList>
            <person name="Lofgren L.A."/>
            <person name="Nguyen N.H."/>
            <person name="Vilgalys R."/>
            <person name="Ruytinx J."/>
            <person name="Liao H.L."/>
            <person name="Branco S."/>
            <person name="Kuo A."/>
            <person name="LaButti K."/>
            <person name="Lipzen A."/>
            <person name="Andreopoulos W."/>
            <person name="Pangilinan J."/>
            <person name="Riley R."/>
            <person name="Hundley H."/>
            <person name="Na H."/>
            <person name="Barry K."/>
            <person name="Grigoriev I.V."/>
            <person name="Stajich J.E."/>
            <person name="Kennedy P.G."/>
        </authorList>
    </citation>
    <scope>NUCLEOTIDE SEQUENCE</scope>
    <source>
        <strain evidence="1">FC203</strain>
    </source>
</reference>
<protein>
    <submittedName>
        <fullName evidence="1">Uncharacterized protein</fullName>
    </submittedName>
</protein>
<gene>
    <name evidence="1" type="ORF">F5891DRAFT_20602</name>
</gene>
<evidence type="ECO:0000313" key="1">
    <source>
        <dbReference type="EMBL" id="KAG1908592.1"/>
    </source>
</evidence>
<comment type="caution">
    <text evidence="1">The sequence shown here is derived from an EMBL/GenBank/DDBJ whole genome shotgun (WGS) entry which is preliminary data.</text>
</comment>
<evidence type="ECO:0000313" key="2">
    <source>
        <dbReference type="Proteomes" id="UP001195769"/>
    </source>
</evidence>
<organism evidence="1 2">
    <name type="scientific">Suillus fuscotomentosus</name>
    <dbReference type="NCBI Taxonomy" id="1912939"/>
    <lineage>
        <taxon>Eukaryota</taxon>
        <taxon>Fungi</taxon>
        <taxon>Dikarya</taxon>
        <taxon>Basidiomycota</taxon>
        <taxon>Agaricomycotina</taxon>
        <taxon>Agaricomycetes</taxon>
        <taxon>Agaricomycetidae</taxon>
        <taxon>Boletales</taxon>
        <taxon>Suillineae</taxon>
        <taxon>Suillaceae</taxon>
        <taxon>Suillus</taxon>
    </lineage>
</organism>
<sequence>MTNFSSTLPMSELFSTNRLAHETGLRAALCYLDALGGHSGLQPAIEHLLSHPRVFAYIVSVWDRSAEMVSQIVDDFPTDAQEYRSSLACNMLDNMSVYALALPIESLAREVAKDIGRYRAFVEGAHPVFCALSAMKFADVQSLTSAESDDRVVNMQASQVMRKRNCQNARVTIDASLFIKLGMAVPSTSEAATSLSFGILAELKKILSFYLSLLRRTELVGDIKALLFPNVEESAKDVAPEVSFPEDAESPTEESAYPMVQPMKAALFFDNADGFGEWQILISTEAYKHLREHRRADQKIFKIIYKKIKHLSHGQFSTDNYKRLNGPDAGIPVFEAKMTKDLRLVYQIDCVPDQGGESERQVIKVYGIYRHSELGRIWNALGNHLARRGAEYRRRCIFRTKSTNDVILPASFPPTEPQPEVLASPLDLGAKDMEHLHSLLVYE</sequence>